<dbReference type="Pfam" id="PF02990">
    <property type="entry name" value="EMP70"/>
    <property type="match status" value="2"/>
</dbReference>
<keyword evidence="11" id="KW-1185">Reference proteome</keyword>
<dbReference type="EMBL" id="OW152816">
    <property type="protein sequence ID" value="CAH2066962.1"/>
    <property type="molecule type" value="Genomic_DNA"/>
</dbReference>
<evidence type="ECO:0000256" key="3">
    <source>
        <dbReference type="ARBA" id="ARBA00005227"/>
    </source>
</evidence>
<keyword evidence="5" id="KW-0732">Signal</keyword>
<comment type="caution">
    <text evidence="9">Lacks conserved residue(s) required for the propagation of feature annotation.</text>
</comment>
<comment type="subcellular location">
    <subcellularLocation>
        <location evidence="2">Golgi apparatus</location>
    </subcellularLocation>
    <subcellularLocation>
        <location evidence="1">Membrane</location>
        <topology evidence="1">Multi-pass membrane protein</topology>
    </subcellularLocation>
</comment>
<keyword evidence="6 9" id="KW-1133">Transmembrane helix</keyword>
<evidence type="ECO:0000256" key="9">
    <source>
        <dbReference type="RuleBase" id="RU363079"/>
    </source>
</evidence>
<feature type="transmembrane region" description="Helical" evidence="9">
    <location>
        <begin position="346"/>
        <end position="375"/>
    </location>
</feature>
<protein>
    <recommendedName>
        <fullName evidence="9">Transmembrane 9 superfamily member</fullName>
    </recommendedName>
</protein>
<dbReference type="PANTHER" id="PTHR10766">
    <property type="entry name" value="TRANSMEMBRANE 9 SUPERFAMILY PROTEIN"/>
    <property type="match status" value="1"/>
</dbReference>
<keyword evidence="7" id="KW-0333">Golgi apparatus</keyword>
<dbReference type="Proteomes" id="UP000837857">
    <property type="component" value="Chromosome 4"/>
</dbReference>
<dbReference type="InterPro" id="IPR004240">
    <property type="entry name" value="EMP70"/>
</dbReference>
<accession>A0ABN8ITU8</accession>
<evidence type="ECO:0000256" key="6">
    <source>
        <dbReference type="ARBA" id="ARBA00022989"/>
    </source>
</evidence>
<evidence type="ECO:0000256" key="4">
    <source>
        <dbReference type="ARBA" id="ARBA00022692"/>
    </source>
</evidence>
<feature type="transmembrane region" description="Helical" evidence="9">
    <location>
        <begin position="275"/>
        <end position="303"/>
    </location>
</feature>
<keyword evidence="8 9" id="KW-0472">Membrane</keyword>
<evidence type="ECO:0000256" key="1">
    <source>
        <dbReference type="ARBA" id="ARBA00004141"/>
    </source>
</evidence>
<evidence type="ECO:0000256" key="7">
    <source>
        <dbReference type="ARBA" id="ARBA00023034"/>
    </source>
</evidence>
<feature type="transmembrane region" description="Helical" evidence="9">
    <location>
        <begin position="239"/>
        <end position="263"/>
    </location>
</feature>
<dbReference type="PANTHER" id="PTHR10766:SF55">
    <property type="entry name" value="TRANSMEMBRANE 9 SUPERFAMILY MEMBER 4"/>
    <property type="match status" value="1"/>
</dbReference>
<keyword evidence="4 9" id="KW-0812">Transmembrane</keyword>
<sequence>MNWSVEESEAVASRIEHEYFVHLLVDNLPVATRVINSDTSERNIEQGYRLGFMSKGKAFINNHLKLLLKYHKHSQDSYRVVGFEVETYSIDKDELTFIDDSSCQLPSHAKSQLVNEDTGTKLYFTYSVEWGESEIGWASRWDIYLGMKDVQIHWFSIVNSIVVLFFLSGILTMIMVRTLRRDIARYNSDESIDDMIEETGWKLVHGDVFRPPPKRMLFAAVIGSGIQVFLIKVPEQVWYMNIFICILMAGILPFGAVFIELFFIFNALWENQFYYLFGFLFLVFCILVISVSQISIVMVYFQLCGEDYHWWWKSFIVSGGSAVYILIYSVFYFFTKLEITEFIPTLLYIGYTGLMVLSFWLLTGTIGFFAAYTFIRKIYAAVKID</sequence>
<feature type="non-terminal residue" evidence="10">
    <location>
        <position position="385"/>
    </location>
</feature>
<comment type="similarity">
    <text evidence="3 9">Belongs to the nonaspanin (TM9SF) (TC 9.A.2) family.</text>
</comment>
<gene>
    <name evidence="10" type="ORF">IPOD504_LOCUS13663</name>
</gene>
<feature type="transmembrane region" description="Helical" evidence="9">
    <location>
        <begin position="315"/>
        <end position="334"/>
    </location>
</feature>
<reference evidence="10" key="1">
    <citation type="submission" date="2022-03" db="EMBL/GenBank/DDBJ databases">
        <authorList>
            <person name="Martin H S."/>
        </authorList>
    </citation>
    <scope>NUCLEOTIDE SEQUENCE</scope>
</reference>
<evidence type="ECO:0000313" key="11">
    <source>
        <dbReference type="Proteomes" id="UP000837857"/>
    </source>
</evidence>
<name>A0ABN8ITU8_9NEOP</name>
<evidence type="ECO:0000256" key="2">
    <source>
        <dbReference type="ARBA" id="ARBA00004555"/>
    </source>
</evidence>
<feature type="transmembrane region" description="Helical" evidence="9">
    <location>
        <begin position="154"/>
        <end position="176"/>
    </location>
</feature>
<proteinExistence type="inferred from homology"/>
<evidence type="ECO:0000256" key="5">
    <source>
        <dbReference type="ARBA" id="ARBA00022729"/>
    </source>
</evidence>
<organism evidence="10 11">
    <name type="scientific">Iphiclides podalirius</name>
    <name type="common">scarce swallowtail</name>
    <dbReference type="NCBI Taxonomy" id="110791"/>
    <lineage>
        <taxon>Eukaryota</taxon>
        <taxon>Metazoa</taxon>
        <taxon>Ecdysozoa</taxon>
        <taxon>Arthropoda</taxon>
        <taxon>Hexapoda</taxon>
        <taxon>Insecta</taxon>
        <taxon>Pterygota</taxon>
        <taxon>Neoptera</taxon>
        <taxon>Endopterygota</taxon>
        <taxon>Lepidoptera</taxon>
        <taxon>Glossata</taxon>
        <taxon>Ditrysia</taxon>
        <taxon>Papilionoidea</taxon>
        <taxon>Papilionidae</taxon>
        <taxon>Papilioninae</taxon>
        <taxon>Iphiclides</taxon>
    </lineage>
</organism>
<evidence type="ECO:0000313" key="10">
    <source>
        <dbReference type="EMBL" id="CAH2066962.1"/>
    </source>
</evidence>
<evidence type="ECO:0000256" key="8">
    <source>
        <dbReference type="ARBA" id="ARBA00023136"/>
    </source>
</evidence>